<dbReference type="SUPFAM" id="SSF52540">
    <property type="entry name" value="P-loop containing nucleoside triphosphate hydrolases"/>
    <property type="match status" value="1"/>
</dbReference>
<dbReference type="FunFam" id="3.40.50.300:FF:000830">
    <property type="entry name" value="Endonuclease MutS2"/>
    <property type="match status" value="1"/>
</dbReference>
<dbReference type="GO" id="GO:0019843">
    <property type="term" value="F:rRNA binding"/>
    <property type="evidence" value="ECO:0007669"/>
    <property type="project" value="UniProtKB-KW"/>
</dbReference>
<dbReference type="InterPro" id="IPR007696">
    <property type="entry name" value="DNA_mismatch_repair_MutS_core"/>
</dbReference>
<keyword evidence="9" id="KW-0255">Endonuclease</keyword>
<dbReference type="GO" id="GO:0016887">
    <property type="term" value="F:ATP hydrolysis activity"/>
    <property type="evidence" value="ECO:0007669"/>
    <property type="project" value="InterPro"/>
</dbReference>
<sequence>MNNATLEKLNYKELKEIVKSYCVSNLGKKLIDKLVPSNNIKQVRRMIKETSEGRRLIDASYHMPLEGVFDISPLIEKIEKGGVLEPSEVITVGDFLRGCRKVKAFIKDKEGYAETLSAYGENITDLKYIEDEINMAIRGTIVDSNATKELKKIRRSIELCEEKIKEKIEKFIKNPSNKEYMQEFFVSIRNGRYTVPIKAAYKNHVQGTIVEASSKGTTVFMEPASVSKYTTELIALKAEESVEEYKILSTLSEMIFQKHQEIKINIEVISEYDMILAKAKYSKEISGIEPKLNDYGYIEIVKGKYPLIKECVPLDFEIGNKYRSLIITGPNAGGKTVVLKSVGLLTLAALSGFHISAHENTEIAVFDDIFVDIGDNQSVENALSTFSSHVKNLAEILKESSKNSLLLFDEIGSGTEPNEGSALAIAILEEFYHKGCITVASTHYGEIKNFSQNHPDFENAAMEFKRDTLEPLYKLHIGKSGDSNALYISRKMGISDNIIERSRKYIQTKDYNYNLVKESKIPKREIEKSETHEYIYRVGDKVLLLDKDASGIVYKEIDRLNNITVLFNNEFIEVNYRRLKLEISAEELYPKDYDMSQLFSSYKERKLNRDIERGSKKGLKKFRKQEGI</sequence>
<dbReference type="GO" id="GO:0045910">
    <property type="term" value="P:negative regulation of DNA recombination"/>
    <property type="evidence" value="ECO:0007669"/>
    <property type="project" value="InterPro"/>
</dbReference>
<dbReference type="InterPro" id="IPR027417">
    <property type="entry name" value="P-loop_NTPase"/>
</dbReference>
<dbReference type="PANTHER" id="PTHR48466:SF2">
    <property type="entry name" value="OS10G0509000 PROTEIN"/>
    <property type="match status" value="1"/>
</dbReference>
<evidence type="ECO:0000313" key="9">
    <source>
        <dbReference type="EMBL" id="NRV12192.1"/>
    </source>
</evidence>
<protein>
    <submittedName>
        <fullName evidence="9">DsDNA-specific endonuclease/ATPase MutS2</fullName>
    </submittedName>
</protein>
<evidence type="ECO:0000256" key="7">
    <source>
        <dbReference type="ARBA" id="ARBA00023125"/>
    </source>
</evidence>
<keyword evidence="3" id="KW-0547">Nucleotide-binding</keyword>
<dbReference type="InterPro" id="IPR005747">
    <property type="entry name" value="MutS2"/>
</dbReference>
<keyword evidence="2" id="KW-0699">rRNA-binding</keyword>
<dbReference type="InterPro" id="IPR000432">
    <property type="entry name" value="DNA_mismatch_repair_MutS_C"/>
</dbReference>
<dbReference type="AlphaFoldDB" id="A0A9Q5GF07"/>
<evidence type="ECO:0000259" key="8">
    <source>
        <dbReference type="PROSITE" id="PS00486"/>
    </source>
</evidence>
<dbReference type="RefSeq" id="WP_077306443.1">
    <property type="nucleotide sequence ID" value="NZ_CP016090.1"/>
</dbReference>
<accession>A0A9Q5GF07</accession>
<keyword evidence="7" id="KW-0238">DNA-binding</keyword>
<reference evidence="9" key="1">
    <citation type="submission" date="2020-05" db="EMBL/GenBank/DDBJ databases">
        <title>Genomic insights into acetone-butanol-ethanol (ABE) fermentation by sequencing solventogenic clostridia strains.</title>
        <authorList>
            <person name="Brown S."/>
        </authorList>
    </citation>
    <scope>NUCLEOTIDE SEQUENCE</scope>
    <source>
        <strain evidence="9">DJ126</strain>
    </source>
</reference>
<dbReference type="SMART" id="SM00534">
    <property type="entry name" value="MUTSac"/>
    <property type="match status" value="1"/>
</dbReference>
<evidence type="ECO:0000313" key="10">
    <source>
        <dbReference type="Proteomes" id="UP000821656"/>
    </source>
</evidence>
<dbReference type="InterPro" id="IPR045076">
    <property type="entry name" value="MutS"/>
</dbReference>
<evidence type="ECO:0000256" key="4">
    <source>
        <dbReference type="ARBA" id="ARBA00022801"/>
    </source>
</evidence>
<evidence type="ECO:0000256" key="2">
    <source>
        <dbReference type="ARBA" id="ARBA00022730"/>
    </source>
</evidence>
<comment type="caution">
    <text evidence="9">The sequence shown here is derived from an EMBL/GenBank/DDBJ whole genome shotgun (WGS) entry which is preliminary data.</text>
</comment>
<dbReference type="GO" id="GO:0140664">
    <property type="term" value="F:ATP-dependent DNA damage sensor activity"/>
    <property type="evidence" value="ECO:0007669"/>
    <property type="project" value="InterPro"/>
</dbReference>
<keyword evidence="4" id="KW-0378">Hydrolase</keyword>
<evidence type="ECO:0000256" key="3">
    <source>
        <dbReference type="ARBA" id="ARBA00022741"/>
    </source>
</evidence>
<dbReference type="SUPFAM" id="SSF48334">
    <property type="entry name" value="DNA repair protein MutS, domain III"/>
    <property type="match status" value="1"/>
</dbReference>
<keyword evidence="5" id="KW-0067">ATP-binding</keyword>
<dbReference type="PROSITE" id="PS00486">
    <property type="entry name" value="DNA_MISMATCH_REPAIR_2"/>
    <property type="match status" value="1"/>
</dbReference>
<gene>
    <name evidence="9" type="ORF">DFH45_005155</name>
</gene>
<dbReference type="Gene3D" id="3.40.50.300">
    <property type="entry name" value="P-loop containing nucleotide triphosphate hydrolases"/>
    <property type="match status" value="1"/>
</dbReference>
<evidence type="ECO:0000256" key="1">
    <source>
        <dbReference type="ARBA" id="ARBA00022722"/>
    </source>
</evidence>
<dbReference type="PIRSF" id="PIRSF005814">
    <property type="entry name" value="MutS_YshD"/>
    <property type="match status" value="1"/>
</dbReference>
<name>A0A9Q5GF07_CLOBE</name>
<keyword evidence="1" id="KW-0540">Nuclease</keyword>
<dbReference type="Pfam" id="PF00488">
    <property type="entry name" value="MutS_V"/>
    <property type="match status" value="1"/>
</dbReference>
<dbReference type="GO" id="GO:0030983">
    <property type="term" value="F:mismatched DNA binding"/>
    <property type="evidence" value="ECO:0007669"/>
    <property type="project" value="InterPro"/>
</dbReference>
<dbReference type="SMART" id="SM00533">
    <property type="entry name" value="MUTSd"/>
    <property type="match status" value="1"/>
</dbReference>
<dbReference type="EMBL" id="JABSXK010000001">
    <property type="protein sequence ID" value="NRV12192.1"/>
    <property type="molecule type" value="Genomic_DNA"/>
</dbReference>
<proteinExistence type="predicted"/>
<dbReference type="NCBIfam" id="TIGR01069">
    <property type="entry name" value="mutS2"/>
    <property type="match status" value="1"/>
</dbReference>
<evidence type="ECO:0000256" key="6">
    <source>
        <dbReference type="ARBA" id="ARBA00022884"/>
    </source>
</evidence>
<evidence type="ECO:0000256" key="5">
    <source>
        <dbReference type="ARBA" id="ARBA00022840"/>
    </source>
</evidence>
<dbReference type="InterPro" id="IPR036187">
    <property type="entry name" value="DNA_mismatch_repair_MutS_sf"/>
</dbReference>
<dbReference type="GO" id="GO:0005524">
    <property type="term" value="F:ATP binding"/>
    <property type="evidence" value="ECO:0007669"/>
    <property type="project" value="UniProtKB-KW"/>
</dbReference>
<dbReference type="PANTHER" id="PTHR48466">
    <property type="entry name" value="OS10G0509000 PROTEIN-RELATED"/>
    <property type="match status" value="1"/>
</dbReference>
<dbReference type="GO" id="GO:0006298">
    <property type="term" value="P:mismatch repair"/>
    <property type="evidence" value="ECO:0007669"/>
    <property type="project" value="InterPro"/>
</dbReference>
<feature type="domain" description="DNA mismatch repair proteins mutS family" evidence="8">
    <location>
        <begin position="404"/>
        <end position="420"/>
    </location>
</feature>
<dbReference type="Proteomes" id="UP000821656">
    <property type="component" value="Unassembled WGS sequence"/>
</dbReference>
<organism evidence="9 10">
    <name type="scientific">Clostridium beijerinckii</name>
    <name type="common">Clostridium MP</name>
    <dbReference type="NCBI Taxonomy" id="1520"/>
    <lineage>
        <taxon>Bacteria</taxon>
        <taxon>Bacillati</taxon>
        <taxon>Bacillota</taxon>
        <taxon>Clostridia</taxon>
        <taxon>Eubacteriales</taxon>
        <taxon>Clostridiaceae</taxon>
        <taxon>Clostridium</taxon>
    </lineage>
</organism>
<dbReference type="GO" id="GO:0004519">
    <property type="term" value="F:endonuclease activity"/>
    <property type="evidence" value="ECO:0007669"/>
    <property type="project" value="UniProtKB-KW"/>
</dbReference>
<keyword evidence="6" id="KW-0694">RNA-binding</keyword>